<feature type="domain" description="DUF306" evidence="1">
    <location>
        <begin position="50"/>
        <end position="160"/>
    </location>
</feature>
<organism evidence="2 3">
    <name type="scientific">Limnoraphis robusta CCNP1315</name>
    <dbReference type="NCBI Taxonomy" id="3110306"/>
    <lineage>
        <taxon>Bacteria</taxon>
        <taxon>Bacillati</taxon>
        <taxon>Cyanobacteriota</taxon>
        <taxon>Cyanophyceae</taxon>
        <taxon>Oscillatoriophycideae</taxon>
        <taxon>Oscillatoriales</taxon>
        <taxon>Sirenicapillariaceae</taxon>
        <taxon>Limnoraphis</taxon>
    </lineage>
</organism>
<dbReference type="RefSeq" id="WP_323218131.1">
    <property type="nucleotide sequence ID" value="NZ_JAYGHT010000080.1"/>
</dbReference>
<dbReference type="InterPro" id="IPR053147">
    <property type="entry name" value="Hsp_HslJ-like"/>
</dbReference>
<dbReference type="InterPro" id="IPR005184">
    <property type="entry name" value="DUF306_Meta_HslJ"/>
</dbReference>
<name>A0ABU5TZP5_9CYAN</name>
<dbReference type="PANTHER" id="PTHR35535:SF2">
    <property type="entry name" value="DUF306 DOMAIN-CONTAINING PROTEIN"/>
    <property type="match status" value="1"/>
</dbReference>
<evidence type="ECO:0000259" key="1">
    <source>
        <dbReference type="Pfam" id="PF03724"/>
    </source>
</evidence>
<gene>
    <name evidence="2" type="ORF">VB854_15760</name>
</gene>
<sequence length="284" mass="31165">MNNYTLKLGQSLTGLLLTIGLFVGGAIDSQKAVSAPMVSETLTTPALQMDLEGTSWILVEWMDKTLPDPLETTNPITANFVEGQVKGTASCNRYVASYKMEGNQLKITPAATTRKACMGDIMDREFAYLAALEGTQQYEINDQGQLQISYVTDGEAGVMTFAPQASGQLENTSWVLVSLEEGTVSRIPLKGTEITANFTEDQLNGFSSCNQYMTNYTKEGNKLSINPFATTRKACASEIMKQEFEYLISLEEAQWYEISPQGQLKISYKAKGGTGVMTFVPQEK</sequence>
<dbReference type="Pfam" id="PF03724">
    <property type="entry name" value="META"/>
    <property type="match status" value="2"/>
</dbReference>
<accession>A0ABU5TZP5</accession>
<dbReference type="InterPro" id="IPR038670">
    <property type="entry name" value="HslJ-like_sf"/>
</dbReference>
<dbReference type="Gene3D" id="2.40.128.270">
    <property type="match status" value="2"/>
</dbReference>
<proteinExistence type="predicted"/>
<keyword evidence="3" id="KW-1185">Reference proteome</keyword>
<comment type="caution">
    <text evidence="2">The sequence shown here is derived from an EMBL/GenBank/DDBJ whole genome shotgun (WGS) entry which is preliminary data.</text>
</comment>
<reference evidence="2 3" key="1">
    <citation type="submission" date="2023-12" db="EMBL/GenBank/DDBJ databases">
        <title>Baltic Sea Cyanobacteria.</title>
        <authorList>
            <person name="Delbaje E."/>
            <person name="Fewer D.P."/>
            <person name="Shishido T.K."/>
        </authorList>
    </citation>
    <scope>NUCLEOTIDE SEQUENCE [LARGE SCALE GENOMIC DNA]</scope>
    <source>
        <strain evidence="2 3">CCNP 1315</strain>
    </source>
</reference>
<feature type="domain" description="DUF306" evidence="1">
    <location>
        <begin position="168"/>
        <end position="278"/>
    </location>
</feature>
<dbReference type="EMBL" id="JAYGHT010000080">
    <property type="protein sequence ID" value="MEA5520406.1"/>
    <property type="molecule type" value="Genomic_DNA"/>
</dbReference>
<dbReference type="Proteomes" id="UP001301728">
    <property type="component" value="Unassembled WGS sequence"/>
</dbReference>
<evidence type="ECO:0000313" key="2">
    <source>
        <dbReference type="EMBL" id="MEA5520406.1"/>
    </source>
</evidence>
<dbReference type="PANTHER" id="PTHR35535">
    <property type="entry name" value="HEAT SHOCK PROTEIN HSLJ"/>
    <property type="match status" value="1"/>
</dbReference>
<protein>
    <submittedName>
        <fullName evidence="2">META domain-containing protein</fullName>
    </submittedName>
</protein>
<evidence type="ECO:0000313" key="3">
    <source>
        <dbReference type="Proteomes" id="UP001301728"/>
    </source>
</evidence>